<proteinExistence type="predicted"/>
<feature type="compositionally biased region" description="Polar residues" evidence="1">
    <location>
        <begin position="100"/>
        <end position="116"/>
    </location>
</feature>
<protein>
    <submittedName>
        <fullName evidence="2">Uncharacterized protein</fullName>
    </submittedName>
</protein>
<reference evidence="2" key="1">
    <citation type="journal article" date="2023" name="Science">
        <title>Genome structures resolve the early diversification of teleost fishes.</title>
        <authorList>
            <person name="Parey E."/>
            <person name="Louis A."/>
            <person name="Montfort J."/>
            <person name="Bouchez O."/>
            <person name="Roques C."/>
            <person name="Iampietro C."/>
            <person name="Lluch J."/>
            <person name="Castinel A."/>
            <person name="Donnadieu C."/>
            <person name="Desvignes T."/>
            <person name="Floi Bucao C."/>
            <person name="Jouanno E."/>
            <person name="Wen M."/>
            <person name="Mejri S."/>
            <person name="Dirks R."/>
            <person name="Jansen H."/>
            <person name="Henkel C."/>
            <person name="Chen W.J."/>
            <person name="Zahm M."/>
            <person name="Cabau C."/>
            <person name="Klopp C."/>
            <person name="Thompson A.W."/>
            <person name="Robinson-Rechavi M."/>
            <person name="Braasch I."/>
            <person name="Lecointre G."/>
            <person name="Bobe J."/>
            <person name="Postlethwait J.H."/>
            <person name="Berthelot C."/>
            <person name="Roest Crollius H."/>
            <person name="Guiguen Y."/>
        </authorList>
    </citation>
    <scope>NUCLEOTIDE SEQUENCE</scope>
    <source>
        <strain evidence="2">NC1722</strain>
    </source>
</reference>
<comment type="caution">
    <text evidence="2">The sequence shown here is derived from an EMBL/GenBank/DDBJ whole genome shotgun (WGS) entry which is preliminary data.</text>
</comment>
<feature type="region of interest" description="Disordered" evidence="1">
    <location>
        <begin position="67"/>
        <end position="116"/>
    </location>
</feature>
<evidence type="ECO:0000313" key="2">
    <source>
        <dbReference type="EMBL" id="KAJ8406969.1"/>
    </source>
</evidence>
<feature type="region of interest" description="Disordered" evidence="1">
    <location>
        <begin position="1"/>
        <end position="25"/>
    </location>
</feature>
<dbReference type="AlphaFoldDB" id="A0AAD7SQJ5"/>
<dbReference type="EMBL" id="JAINUG010000041">
    <property type="protein sequence ID" value="KAJ8406969.1"/>
    <property type="molecule type" value="Genomic_DNA"/>
</dbReference>
<organism evidence="2 3">
    <name type="scientific">Aldrovandia affinis</name>
    <dbReference type="NCBI Taxonomy" id="143900"/>
    <lineage>
        <taxon>Eukaryota</taxon>
        <taxon>Metazoa</taxon>
        <taxon>Chordata</taxon>
        <taxon>Craniata</taxon>
        <taxon>Vertebrata</taxon>
        <taxon>Euteleostomi</taxon>
        <taxon>Actinopterygii</taxon>
        <taxon>Neopterygii</taxon>
        <taxon>Teleostei</taxon>
        <taxon>Notacanthiformes</taxon>
        <taxon>Halosauridae</taxon>
        <taxon>Aldrovandia</taxon>
    </lineage>
</organism>
<name>A0AAD7SQJ5_9TELE</name>
<keyword evidence="3" id="KW-1185">Reference proteome</keyword>
<evidence type="ECO:0000313" key="3">
    <source>
        <dbReference type="Proteomes" id="UP001221898"/>
    </source>
</evidence>
<gene>
    <name evidence="2" type="ORF">AAFF_G00292450</name>
</gene>
<accession>A0AAD7SQJ5</accession>
<sequence>MAAAWPWHEAAPKQGQSNHIPGGPERLCAQLCSTYPGQAARSARLPGTLRVHRKTLPYTQVKKIRRRSDLGLQRIPSSDIDKRCKRQGSSGVGELGARAKTNTNTSPPSSRVTHPA</sequence>
<dbReference type="Proteomes" id="UP001221898">
    <property type="component" value="Unassembled WGS sequence"/>
</dbReference>
<evidence type="ECO:0000256" key="1">
    <source>
        <dbReference type="SAM" id="MobiDB-lite"/>
    </source>
</evidence>